<dbReference type="EMBL" id="CM029046">
    <property type="protein sequence ID" value="KAG2589182.1"/>
    <property type="molecule type" value="Genomic_DNA"/>
</dbReference>
<evidence type="ECO:0000313" key="1">
    <source>
        <dbReference type="EMBL" id="KAG2589182.1"/>
    </source>
</evidence>
<comment type="caution">
    <text evidence="1">The sequence shown here is derived from an EMBL/GenBank/DDBJ whole genome shotgun (WGS) entry which is preliminary data.</text>
</comment>
<accession>A0A8T0RRZ3</accession>
<name>A0A8T0RRZ3_PANVG</name>
<dbReference type="Proteomes" id="UP000823388">
    <property type="component" value="Chromosome 5N"/>
</dbReference>
<sequence>MAFAGPPPPPVEDSVVAAYVTKSLHEPYITTSIVIKHVIGDYAQMTQDDDSALVFYVRLPSPSDLDKFNGHGCAGGMSSSPSFASVDSKNLVRVTFSIGEPLSRSISLFMFLCGSSVFRTI</sequence>
<keyword evidence="2" id="KW-1185">Reference proteome</keyword>
<reference evidence="1" key="1">
    <citation type="submission" date="2020-05" db="EMBL/GenBank/DDBJ databases">
        <title>WGS assembly of Panicum virgatum.</title>
        <authorList>
            <person name="Lovell J.T."/>
            <person name="Jenkins J."/>
            <person name="Shu S."/>
            <person name="Juenger T.E."/>
            <person name="Schmutz J."/>
        </authorList>
    </citation>
    <scope>NUCLEOTIDE SEQUENCE</scope>
    <source>
        <strain evidence="1">AP13</strain>
    </source>
</reference>
<organism evidence="1 2">
    <name type="scientific">Panicum virgatum</name>
    <name type="common">Blackwell switchgrass</name>
    <dbReference type="NCBI Taxonomy" id="38727"/>
    <lineage>
        <taxon>Eukaryota</taxon>
        <taxon>Viridiplantae</taxon>
        <taxon>Streptophyta</taxon>
        <taxon>Embryophyta</taxon>
        <taxon>Tracheophyta</taxon>
        <taxon>Spermatophyta</taxon>
        <taxon>Magnoliopsida</taxon>
        <taxon>Liliopsida</taxon>
        <taxon>Poales</taxon>
        <taxon>Poaceae</taxon>
        <taxon>PACMAD clade</taxon>
        <taxon>Panicoideae</taxon>
        <taxon>Panicodae</taxon>
        <taxon>Paniceae</taxon>
        <taxon>Panicinae</taxon>
        <taxon>Panicum</taxon>
        <taxon>Panicum sect. Hiantes</taxon>
    </lineage>
</organism>
<evidence type="ECO:0000313" key="2">
    <source>
        <dbReference type="Proteomes" id="UP000823388"/>
    </source>
</evidence>
<proteinExistence type="predicted"/>
<gene>
    <name evidence="1" type="ORF">PVAP13_5NG352981</name>
</gene>
<dbReference type="AlphaFoldDB" id="A0A8T0RRZ3"/>
<protein>
    <submittedName>
        <fullName evidence="1">Uncharacterized protein</fullName>
    </submittedName>
</protein>